<feature type="transmembrane region" description="Helical" evidence="1">
    <location>
        <begin position="29"/>
        <end position="48"/>
    </location>
</feature>
<evidence type="ECO:0008006" key="4">
    <source>
        <dbReference type="Google" id="ProtNLM"/>
    </source>
</evidence>
<protein>
    <recommendedName>
        <fullName evidence="4">DUF5683 domain-containing protein</fullName>
    </recommendedName>
</protein>
<name>A0ABN6VMC6_9BACT</name>
<sequence>MKINVKAALLSAFVLPGLGQIVSGRRVKGAVIIVLANVFLLAAFVVLLRGMGPVLLEARLTGQVDAVGIANKLEAGAPAARGLLAVFAGLWFYAVIDALLGRGDTGHDDRHDGPTAG</sequence>
<dbReference type="EMBL" id="AP027151">
    <property type="protein sequence ID" value="BDV41296.1"/>
    <property type="molecule type" value="Genomic_DNA"/>
</dbReference>
<organism evidence="2 3">
    <name type="scientific">Geotalea uraniireducens</name>
    <dbReference type="NCBI Taxonomy" id="351604"/>
    <lineage>
        <taxon>Bacteria</taxon>
        <taxon>Pseudomonadati</taxon>
        <taxon>Thermodesulfobacteriota</taxon>
        <taxon>Desulfuromonadia</taxon>
        <taxon>Geobacterales</taxon>
        <taxon>Geobacteraceae</taxon>
        <taxon>Geotalea</taxon>
    </lineage>
</organism>
<keyword evidence="1" id="KW-0472">Membrane</keyword>
<gene>
    <name evidence="2" type="ORF">GURASL_02190</name>
</gene>
<keyword evidence="1" id="KW-0812">Transmembrane</keyword>
<evidence type="ECO:0000313" key="2">
    <source>
        <dbReference type="EMBL" id="BDV41296.1"/>
    </source>
</evidence>
<proteinExistence type="predicted"/>
<reference evidence="2 3" key="1">
    <citation type="submission" date="2022-12" db="EMBL/GenBank/DDBJ databases">
        <title>Polyphasic characterization of Geotalea uranireducens NIT-SL11 newly isolated from a complex of sewage sludge and microbially reduced graphene oxide.</title>
        <authorList>
            <person name="Xie L."/>
            <person name="Yoshida N."/>
            <person name="Meng L."/>
        </authorList>
    </citation>
    <scope>NUCLEOTIDE SEQUENCE [LARGE SCALE GENOMIC DNA]</scope>
    <source>
        <strain evidence="2 3">NIT-SL11</strain>
    </source>
</reference>
<keyword evidence="1" id="KW-1133">Transmembrane helix</keyword>
<feature type="transmembrane region" description="Helical" evidence="1">
    <location>
        <begin position="82"/>
        <end position="100"/>
    </location>
</feature>
<keyword evidence="3" id="KW-1185">Reference proteome</keyword>
<accession>A0ABN6VMC6</accession>
<evidence type="ECO:0000256" key="1">
    <source>
        <dbReference type="SAM" id="Phobius"/>
    </source>
</evidence>
<dbReference type="RefSeq" id="WP_282001274.1">
    <property type="nucleotide sequence ID" value="NZ_AP027151.1"/>
</dbReference>
<dbReference type="Proteomes" id="UP001317705">
    <property type="component" value="Chromosome"/>
</dbReference>
<evidence type="ECO:0000313" key="3">
    <source>
        <dbReference type="Proteomes" id="UP001317705"/>
    </source>
</evidence>